<keyword evidence="16" id="KW-0234">DNA repair</keyword>
<protein>
    <recommendedName>
        <fullName evidence="3">site-specific DNA-methyltransferase (cytosine-N(4)-specific)</fullName>
        <ecNumber evidence="3">2.1.1.113</ecNumber>
    </recommendedName>
</protein>
<dbReference type="GO" id="GO:0003677">
    <property type="term" value="F:DNA binding"/>
    <property type="evidence" value="ECO:0007669"/>
    <property type="project" value="UniProtKB-KW"/>
</dbReference>
<dbReference type="FunFam" id="2.10.109.10:FF:000001">
    <property type="entry name" value="LexA repressor"/>
    <property type="match status" value="1"/>
</dbReference>
<dbReference type="GO" id="GO:0004252">
    <property type="term" value="F:serine-type endopeptidase activity"/>
    <property type="evidence" value="ECO:0007669"/>
    <property type="project" value="InterPro"/>
</dbReference>
<evidence type="ECO:0000256" key="7">
    <source>
        <dbReference type="ARBA" id="ARBA00022691"/>
    </source>
</evidence>
<evidence type="ECO:0000256" key="13">
    <source>
        <dbReference type="ARBA" id="ARBA00023015"/>
    </source>
</evidence>
<evidence type="ECO:0000259" key="22">
    <source>
        <dbReference type="Pfam" id="PF01726"/>
    </source>
</evidence>
<evidence type="ECO:0000256" key="18">
    <source>
        <dbReference type="ARBA" id="ARBA00049120"/>
    </source>
</evidence>
<dbReference type="GO" id="GO:0006508">
    <property type="term" value="P:proteolysis"/>
    <property type="evidence" value="ECO:0007669"/>
    <property type="project" value="InterPro"/>
</dbReference>
<dbReference type="SUPFAM" id="SSF46785">
    <property type="entry name" value="Winged helix' DNA-binding domain"/>
    <property type="match status" value="1"/>
</dbReference>
<dbReference type="EMBL" id="LBTU01000029">
    <property type="protein sequence ID" value="KKQ46700.1"/>
    <property type="molecule type" value="Genomic_DNA"/>
</dbReference>
<evidence type="ECO:0000256" key="19">
    <source>
        <dbReference type="RuleBase" id="RU003991"/>
    </source>
</evidence>
<comment type="similarity">
    <text evidence="1 19">Belongs to the peptidase S24 family.</text>
</comment>
<dbReference type="Pfam" id="PF00717">
    <property type="entry name" value="Peptidase_S24"/>
    <property type="match status" value="1"/>
</dbReference>
<dbReference type="HAMAP" id="MF_00015">
    <property type="entry name" value="LexA"/>
    <property type="match status" value="1"/>
</dbReference>
<evidence type="ECO:0000313" key="24">
    <source>
        <dbReference type="Proteomes" id="UP000034430"/>
    </source>
</evidence>
<keyword evidence="11 19" id="KW-0378">Hydrolase</keyword>
<dbReference type="InterPro" id="IPR002941">
    <property type="entry name" value="DNA_methylase_N4/N6"/>
</dbReference>
<dbReference type="Pfam" id="PF01555">
    <property type="entry name" value="N6_N4_Mtase"/>
    <property type="match status" value="1"/>
</dbReference>
<dbReference type="GO" id="GO:0008170">
    <property type="term" value="F:N-methyltransferase activity"/>
    <property type="evidence" value="ECO:0007669"/>
    <property type="project" value="InterPro"/>
</dbReference>
<evidence type="ECO:0000256" key="4">
    <source>
        <dbReference type="ARBA" id="ARBA00022491"/>
    </source>
</evidence>
<evidence type="ECO:0000313" key="23">
    <source>
        <dbReference type="EMBL" id="KKQ46700.1"/>
    </source>
</evidence>
<proteinExistence type="inferred from homology"/>
<evidence type="ECO:0000256" key="2">
    <source>
        <dbReference type="ARBA" id="ARBA00010203"/>
    </source>
</evidence>
<dbReference type="Pfam" id="PF01726">
    <property type="entry name" value="LexA_DNA_bind"/>
    <property type="match status" value="1"/>
</dbReference>
<dbReference type="InterPro" id="IPR017985">
    <property type="entry name" value="MeTrfase_CN4_CS"/>
</dbReference>
<dbReference type="InterPro" id="IPR036286">
    <property type="entry name" value="LexA/Signal_pep-like_sf"/>
</dbReference>
<keyword evidence="13" id="KW-0805">Transcription regulation</keyword>
<evidence type="ECO:0000256" key="8">
    <source>
        <dbReference type="ARBA" id="ARBA00022705"/>
    </source>
</evidence>
<keyword evidence="14" id="KW-0238">DNA-binding</keyword>
<dbReference type="InterPro" id="IPR015927">
    <property type="entry name" value="Peptidase_S24_S26A/B/C"/>
</dbReference>
<accession>A0A0G0I6W4</accession>
<keyword evidence="7" id="KW-0949">S-adenosyl-L-methionine</keyword>
<evidence type="ECO:0000256" key="14">
    <source>
        <dbReference type="ARBA" id="ARBA00023125"/>
    </source>
</evidence>
<keyword evidence="12 19" id="KW-0068">Autocatalytic cleavage</keyword>
<name>A0A0G0I6W4_9BACT</name>
<dbReference type="NCBIfam" id="TIGR00498">
    <property type="entry name" value="lexA"/>
    <property type="match status" value="1"/>
</dbReference>
<dbReference type="InterPro" id="IPR006197">
    <property type="entry name" value="Peptidase_S24_LexA"/>
</dbReference>
<keyword evidence="4" id="KW-0678">Repressor</keyword>
<comment type="caution">
    <text evidence="23">The sequence shown here is derived from an EMBL/GenBank/DDBJ whole genome shotgun (WGS) entry which is preliminary data.</text>
</comment>
<keyword evidence="6" id="KW-0808">Transferase</keyword>
<keyword evidence="5 23" id="KW-0489">Methyltransferase</keyword>
<evidence type="ECO:0000256" key="11">
    <source>
        <dbReference type="ARBA" id="ARBA00022801"/>
    </source>
</evidence>
<dbReference type="SUPFAM" id="SSF51306">
    <property type="entry name" value="LexA/Signal peptidase"/>
    <property type="match status" value="1"/>
</dbReference>
<keyword evidence="10" id="KW-0227">DNA damage</keyword>
<dbReference type="PRINTS" id="PR00726">
    <property type="entry name" value="LEXASERPTASE"/>
</dbReference>
<dbReference type="AlphaFoldDB" id="A0A0G0I6W4"/>
<dbReference type="GO" id="GO:0009432">
    <property type="term" value="P:SOS response"/>
    <property type="evidence" value="ECO:0007669"/>
    <property type="project" value="UniProtKB-KW"/>
</dbReference>
<feature type="domain" description="DNA methylase N-4/N-6" evidence="21">
    <location>
        <begin position="239"/>
        <end position="373"/>
    </location>
</feature>
<evidence type="ECO:0000256" key="17">
    <source>
        <dbReference type="ARBA" id="ARBA00023236"/>
    </source>
</evidence>
<comment type="catalytic activity">
    <reaction evidence="18">
        <text>a 2'-deoxycytidine in DNA + S-adenosyl-L-methionine = an N(4)-methyl-2'-deoxycytidine in DNA + S-adenosyl-L-homocysteine + H(+)</text>
        <dbReference type="Rhea" id="RHEA:16857"/>
        <dbReference type="Rhea" id="RHEA-COMP:11369"/>
        <dbReference type="Rhea" id="RHEA-COMP:13674"/>
        <dbReference type="ChEBI" id="CHEBI:15378"/>
        <dbReference type="ChEBI" id="CHEBI:57856"/>
        <dbReference type="ChEBI" id="CHEBI:59789"/>
        <dbReference type="ChEBI" id="CHEBI:85452"/>
        <dbReference type="ChEBI" id="CHEBI:137933"/>
        <dbReference type="EC" id="2.1.1.113"/>
    </reaction>
</comment>
<dbReference type="InterPro" id="IPR036390">
    <property type="entry name" value="WH_DNA-bd_sf"/>
</dbReference>
<keyword evidence="15" id="KW-0804">Transcription</keyword>
<dbReference type="InterPro" id="IPR006199">
    <property type="entry name" value="LexA_DNA-bd_dom"/>
</dbReference>
<dbReference type="InterPro" id="IPR036388">
    <property type="entry name" value="WH-like_DNA-bd_sf"/>
</dbReference>
<dbReference type="Gene3D" id="3.40.50.150">
    <property type="entry name" value="Vaccinia Virus protein VP39"/>
    <property type="match status" value="1"/>
</dbReference>
<dbReference type="InterPro" id="IPR029063">
    <property type="entry name" value="SAM-dependent_MTases_sf"/>
</dbReference>
<evidence type="ECO:0000259" key="21">
    <source>
        <dbReference type="Pfam" id="PF01555"/>
    </source>
</evidence>
<dbReference type="GO" id="GO:0006281">
    <property type="term" value="P:DNA repair"/>
    <property type="evidence" value="ECO:0007669"/>
    <property type="project" value="UniProtKB-KW"/>
</dbReference>
<evidence type="ECO:0000256" key="1">
    <source>
        <dbReference type="ARBA" id="ARBA00007484"/>
    </source>
</evidence>
<dbReference type="InterPro" id="IPR039418">
    <property type="entry name" value="LexA-like"/>
</dbReference>
<dbReference type="CDD" id="cd06529">
    <property type="entry name" value="S24_LexA-like"/>
    <property type="match status" value="1"/>
</dbReference>
<reference evidence="23 24" key="1">
    <citation type="journal article" date="2015" name="Nature">
        <title>rRNA introns, odd ribosomes, and small enigmatic genomes across a large radiation of phyla.</title>
        <authorList>
            <person name="Brown C.T."/>
            <person name="Hug L.A."/>
            <person name="Thomas B.C."/>
            <person name="Sharon I."/>
            <person name="Castelle C.J."/>
            <person name="Singh A."/>
            <person name="Wilkins M.J."/>
            <person name="Williams K.H."/>
            <person name="Banfield J.F."/>
        </authorList>
    </citation>
    <scope>NUCLEOTIDE SEQUENCE [LARGE SCALE GENOMIC DNA]</scope>
</reference>
<dbReference type="Gene3D" id="2.10.109.10">
    <property type="entry name" value="Umud Fragment, subunit A"/>
    <property type="match status" value="1"/>
</dbReference>
<dbReference type="GO" id="GO:0009307">
    <property type="term" value="P:DNA restriction-modification system"/>
    <property type="evidence" value="ECO:0007669"/>
    <property type="project" value="UniProtKB-KW"/>
</dbReference>
<dbReference type="GO" id="GO:0006260">
    <property type="term" value="P:DNA replication"/>
    <property type="evidence" value="ECO:0007669"/>
    <property type="project" value="UniProtKB-KW"/>
</dbReference>
<dbReference type="InterPro" id="IPR006200">
    <property type="entry name" value="LexA"/>
</dbReference>
<dbReference type="GO" id="GO:0015667">
    <property type="term" value="F:site-specific DNA-methyltransferase (cytosine-N4-specific) activity"/>
    <property type="evidence" value="ECO:0007669"/>
    <property type="project" value="UniProtKB-EC"/>
</dbReference>
<dbReference type="PROSITE" id="PS00093">
    <property type="entry name" value="N4_MTASE"/>
    <property type="match status" value="1"/>
</dbReference>
<dbReference type="Proteomes" id="UP000034430">
    <property type="component" value="Unassembled WGS sequence"/>
</dbReference>
<evidence type="ECO:0000256" key="15">
    <source>
        <dbReference type="ARBA" id="ARBA00023163"/>
    </source>
</evidence>
<dbReference type="PANTHER" id="PTHR33516">
    <property type="entry name" value="LEXA REPRESSOR"/>
    <property type="match status" value="1"/>
</dbReference>
<evidence type="ECO:0000256" key="5">
    <source>
        <dbReference type="ARBA" id="ARBA00022603"/>
    </source>
</evidence>
<feature type="non-terminal residue" evidence="23">
    <location>
        <position position="377"/>
    </location>
</feature>
<keyword evidence="17" id="KW-0742">SOS response</keyword>
<gene>
    <name evidence="23" type="ORF">US65_C0029G0001</name>
</gene>
<evidence type="ECO:0000259" key="20">
    <source>
        <dbReference type="Pfam" id="PF00717"/>
    </source>
</evidence>
<dbReference type="GO" id="GO:0045892">
    <property type="term" value="P:negative regulation of DNA-templated transcription"/>
    <property type="evidence" value="ECO:0007669"/>
    <property type="project" value="InterPro"/>
</dbReference>
<dbReference type="PANTHER" id="PTHR33516:SF2">
    <property type="entry name" value="LEXA REPRESSOR-RELATED"/>
    <property type="match status" value="1"/>
</dbReference>
<keyword evidence="8" id="KW-0235">DNA replication</keyword>
<dbReference type="SUPFAM" id="SSF53335">
    <property type="entry name" value="S-adenosyl-L-methionine-dependent methyltransferases"/>
    <property type="match status" value="1"/>
</dbReference>
<evidence type="ECO:0000256" key="6">
    <source>
        <dbReference type="ARBA" id="ARBA00022679"/>
    </source>
</evidence>
<comment type="similarity">
    <text evidence="2">Belongs to the N(4)/N(6)-methyltransferase family. N(4) subfamily.</text>
</comment>
<keyword evidence="9" id="KW-0680">Restriction system</keyword>
<evidence type="ECO:0000256" key="3">
    <source>
        <dbReference type="ARBA" id="ARBA00012185"/>
    </source>
</evidence>
<evidence type="ECO:0000256" key="12">
    <source>
        <dbReference type="ARBA" id="ARBA00022813"/>
    </source>
</evidence>
<evidence type="ECO:0000256" key="9">
    <source>
        <dbReference type="ARBA" id="ARBA00022747"/>
    </source>
</evidence>
<sequence length="377" mass="42775">MVTKRQKEVLDFITDYQERKGYAPSLDEIRKKLKLSSVSTAHFHVSKLRDLGLLSKEENKPRSIEAFGLETMIKIPLLGTIAAGQPIEAIQTKEMIAVPKSKIPSSSEVYALRVVGSSMIDENINDGDVVLVRQQETAENGQKVVALIDNHEATLKKFYKEREHIRLQPANKNMEPLIFRNGRDVLIQGIVLDVIREEVRSPIQFPEYKETKKYTEVPLNKIICGDAIEVMQGLPSDCVDLVVTSPPYDELRNYNGYSFNFEGMAKGLFRVIKKGGVLVWVVGDKINKGNKSFTSFKQALFFQSLGFNAHDVMIYRKKNTPFMRSNAYTNCYEFMFVFSKGSPKTFVPLKTKTVRQGQEMLPFNKKADGINKKTKGE</sequence>
<evidence type="ECO:0000256" key="10">
    <source>
        <dbReference type="ARBA" id="ARBA00022763"/>
    </source>
</evidence>
<dbReference type="GO" id="GO:0032259">
    <property type="term" value="P:methylation"/>
    <property type="evidence" value="ECO:0007669"/>
    <property type="project" value="UniProtKB-KW"/>
</dbReference>
<feature type="domain" description="LexA repressor DNA-binding" evidence="22">
    <location>
        <begin position="3"/>
        <end position="62"/>
    </location>
</feature>
<dbReference type="InterPro" id="IPR050077">
    <property type="entry name" value="LexA_repressor"/>
</dbReference>
<feature type="domain" description="Peptidase S24/S26A/S26B/S26C" evidence="20">
    <location>
        <begin position="76"/>
        <end position="191"/>
    </location>
</feature>
<dbReference type="Gene3D" id="1.10.10.10">
    <property type="entry name" value="Winged helix-like DNA-binding domain superfamily/Winged helix DNA-binding domain"/>
    <property type="match status" value="1"/>
</dbReference>
<evidence type="ECO:0000256" key="16">
    <source>
        <dbReference type="ARBA" id="ARBA00023204"/>
    </source>
</evidence>
<dbReference type="EC" id="2.1.1.113" evidence="3"/>
<organism evidence="23 24">
    <name type="scientific">Candidatus Yanofskybacteria bacterium GW2011_GWC2_37_9</name>
    <dbReference type="NCBI Taxonomy" id="1619028"/>
    <lineage>
        <taxon>Bacteria</taxon>
        <taxon>Candidatus Yanofskyibacteriota</taxon>
    </lineage>
</organism>
<dbReference type="PATRIC" id="fig|1619028.3.peg.418"/>